<reference evidence="1" key="1">
    <citation type="journal article" date="2008" name="Nature">
        <title>The amphioxus genome and the evolution of the chordate karyotype.</title>
        <authorList>
            <consortium name="US DOE Joint Genome Institute (JGI-PGF)"/>
            <person name="Putnam N.H."/>
            <person name="Butts T."/>
            <person name="Ferrier D.E.K."/>
            <person name="Furlong R.F."/>
            <person name="Hellsten U."/>
            <person name="Kawashima T."/>
            <person name="Robinson-Rechavi M."/>
            <person name="Shoguchi E."/>
            <person name="Terry A."/>
            <person name="Yu J.-K."/>
            <person name="Benito-Gutierrez E.L."/>
            <person name="Dubchak I."/>
            <person name="Garcia-Fernandez J."/>
            <person name="Gibson-Brown J.J."/>
            <person name="Grigoriev I.V."/>
            <person name="Horton A.C."/>
            <person name="de Jong P.J."/>
            <person name="Jurka J."/>
            <person name="Kapitonov V.V."/>
            <person name="Kohara Y."/>
            <person name="Kuroki Y."/>
            <person name="Lindquist E."/>
            <person name="Lucas S."/>
            <person name="Osoegawa K."/>
            <person name="Pennacchio L.A."/>
            <person name="Salamov A.A."/>
            <person name="Satou Y."/>
            <person name="Sauka-Spengler T."/>
            <person name="Schmutz J."/>
            <person name="Shin-I T."/>
            <person name="Toyoda A."/>
            <person name="Bronner-Fraser M."/>
            <person name="Fujiyama A."/>
            <person name="Holland L.Z."/>
            <person name="Holland P.W.H."/>
            <person name="Satoh N."/>
            <person name="Rokhsar D.S."/>
        </authorList>
    </citation>
    <scope>NUCLEOTIDE SEQUENCE [LARGE SCALE GENOMIC DNA]</scope>
    <source>
        <strain evidence="1">S238N-H82</strain>
        <tissue evidence="1">Testes</tissue>
    </source>
</reference>
<organism>
    <name type="scientific">Branchiostoma floridae</name>
    <name type="common">Florida lancelet</name>
    <name type="synonym">Amphioxus</name>
    <dbReference type="NCBI Taxonomy" id="7739"/>
    <lineage>
        <taxon>Eukaryota</taxon>
        <taxon>Metazoa</taxon>
        <taxon>Chordata</taxon>
        <taxon>Cephalochordata</taxon>
        <taxon>Leptocardii</taxon>
        <taxon>Amphioxiformes</taxon>
        <taxon>Branchiostomatidae</taxon>
        <taxon>Branchiostoma</taxon>
    </lineage>
</organism>
<proteinExistence type="predicted"/>
<accession>C3YQE8</accession>
<dbReference type="Gene3D" id="3.40.630.30">
    <property type="match status" value="1"/>
</dbReference>
<dbReference type="EMBL" id="GG666542">
    <property type="protein sequence ID" value="EEN57478.1"/>
    <property type="molecule type" value="Genomic_DNA"/>
</dbReference>
<protein>
    <recommendedName>
        <fullName evidence="2">N-acetyltransferase domain-containing protein</fullName>
    </recommendedName>
</protein>
<sequence length="210" mass="23572">MADKNTSGADNTTSGADLALTFRMACHGDYDSVMRMSEGIYEGKDYLPAFFHSFIDDPDVIVFLALVGDQVVGLRASKITESGTAFIVKAARVAPDWRGQGIDSRLSVHQDDWVRQNRPTVKYKRSTAFSLSQGVTETMKKKMRYIFSMNTRANPTCGGDRTPLSWLNWTRPAYRTSCLYRPQTTTSVRLYRNGFPRELAVLTTANPSYL</sequence>
<dbReference type="InterPro" id="IPR016181">
    <property type="entry name" value="Acyl_CoA_acyltransferase"/>
</dbReference>
<evidence type="ECO:0008006" key="2">
    <source>
        <dbReference type="Google" id="ProtNLM"/>
    </source>
</evidence>
<dbReference type="PANTHER" id="PTHR47403:SF6">
    <property type="entry name" value="N-ACETYLTRANSFERASE DOMAIN-CONTAINING PROTEIN"/>
    <property type="match status" value="1"/>
</dbReference>
<name>C3YQE8_BRAFL</name>
<dbReference type="InParanoid" id="C3YQE8"/>
<dbReference type="SUPFAM" id="SSF55729">
    <property type="entry name" value="Acyl-CoA N-acyltransferases (Nat)"/>
    <property type="match status" value="1"/>
</dbReference>
<gene>
    <name evidence="1" type="ORF">BRAFLDRAFT_104410</name>
</gene>
<dbReference type="AlphaFoldDB" id="C3YQE8"/>
<evidence type="ECO:0000313" key="1">
    <source>
        <dbReference type="EMBL" id="EEN57478.1"/>
    </source>
</evidence>
<dbReference type="PANTHER" id="PTHR47403">
    <property type="entry name" value="LOC100145250 PROTEIN"/>
    <property type="match status" value="1"/>
</dbReference>
<dbReference type="eggNOG" id="ENOG502QW73">
    <property type="taxonomic scope" value="Eukaryota"/>
</dbReference>